<accession>A0A4R4T3K2</accession>
<dbReference type="EMBL" id="SMKI01000279">
    <property type="protein sequence ID" value="TDC71498.1"/>
    <property type="molecule type" value="Genomic_DNA"/>
</dbReference>
<dbReference type="GO" id="GO:0005990">
    <property type="term" value="P:lactose catabolic process"/>
    <property type="evidence" value="ECO:0007669"/>
    <property type="project" value="TreeGrafter"/>
</dbReference>
<name>A0A4R4T3K2_9ACTN</name>
<dbReference type="AlphaFoldDB" id="A0A4R4T3K2"/>
<dbReference type="PANTHER" id="PTHR46323">
    <property type="entry name" value="BETA-GALACTOSIDASE"/>
    <property type="match status" value="1"/>
</dbReference>
<proteinExistence type="inferred from homology"/>
<dbReference type="InterPro" id="IPR008979">
    <property type="entry name" value="Galactose-bd-like_sf"/>
</dbReference>
<evidence type="ECO:0000256" key="4">
    <source>
        <dbReference type="ARBA" id="ARBA00022801"/>
    </source>
</evidence>
<comment type="caution">
    <text evidence="7">The sequence shown here is derived from an EMBL/GenBank/DDBJ whole genome shotgun (WGS) entry which is preliminary data.</text>
</comment>
<comment type="similarity">
    <text evidence="2">Belongs to the glycosyl hydrolase 2 family.</text>
</comment>
<feature type="non-terminal residue" evidence="7">
    <location>
        <position position="1"/>
    </location>
</feature>
<dbReference type="GO" id="GO:0009341">
    <property type="term" value="C:beta-galactosidase complex"/>
    <property type="evidence" value="ECO:0007669"/>
    <property type="project" value="TreeGrafter"/>
</dbReference>
<evidence type="ECO:0000256" key="2">
    <source>
        <dbReference type="ARBA" id="ARBA00007401"/>
    </source>
</evidence>
<organism evidence="7 8">
    <name type="scientific">Streptomyces hainanensis</name>
    <dbReference type="NCBI Taxonomy" id="402648"/>
    <lineage>
        <taxon>Bacteria</taxon>
        <taxon>Bacillati</taxon>
        <taxon>Actinomycetota</taxon>
        <taxon>Actinomycetes</taxon>
        <taxon>Kitasatosporales</taxon>
        <taxon>Streptomycetaceae</taxon>
        <taxon>Streptomyces</taxon>
    </lineage>
</organism>
<sequence length="61" mass="6777">YDITPYLIEGANQIAVEVYRYSDGDWLEDQDMIRLSGIFRPVTTTARGPAPPVRPPAIGGR</sequence>
<evidence type="ECO:0000313" key="8">
    <source>
        <dbReference type="Proteomes" id="UP000295345"/>
    </source>
</evidence>
<dbReference type="Gene3D" id="2.60.120.260">
    <property type="entry name" value="Galactose-binding domain-like"/>
    <property type="match status" value="1"/>
</dbReference>
<keyword evidence="4" id="KW-0378">Hydrolase</keyword>
<comment type="catalytic activity">
    <reaction evidence="1">
        <text>Hydrolysis of terminal non-reducing beta-D-galactose residues in beta-D-galactosides.</text>
        <dbReference type="EC" id="3.2.1.23"/>
    </reaction>
</comment>
<dbReference type="Pfam" id="PF02837">
    <property type="entry name" value="Glyco_hydro_2_N"/>
    <property type="match status" value="1"/>
</dbReference>
<dbReference type="Proteomes" id="UP000295345">
    <property type="component" value="Unassembled WGS sequence"/>
</dbReference>
<evidence type="ECO:0000259" key="6">
    <source>
        <dbReference type="Pfam" id="PF02837"/>
    </source>
</evidence>
<protein>
    <recommendedName>
        <fullName evidence="3">beta-galactosidase</fullName>
        <ecNumber evidence="3">3.2.1.23</ecNumber>
    </recommendedName>
</protein>
<keyword evidence="5" id="KW-0326">Glycosidase</keyword>
<dbReference type="SUPFAM" id="SSF49785">
    <property type="entry name" value="Galactose-binding domain-like"/>
    <property type="match status" value="1"/>
</dbReference>
<feature type="domain" description="Glycosyl hydrolases family 2 sugar binding" evidence="6">
    <location>
        <begin position="1"/>
        <end position="43"/>
    </location>
</feature>
<dbReference type="GO" id="GO:0004565">
    <property type="term" value="F:beta-galactosidase activity"/>
    <property type="evidence" value="ECO:0007669"/>
    <property type="project" value="UniProtKB-EC"/>
</dbReference>
<dbReference type="OrthoDB" id="9762066at2"/>
<evidence type="ECO:0000313" key="7">
    <source>
        <dbReference type="EMBL" id="TDC71498.1"/>
    </source>
</evidence>
<evidence type="ECO:0000256" key="3">
    <source>
        <dbReference type="ARBA" id="ARBA00012756"/>
    </source>
</evidence>
<dbReference type="InterPro" id="IPR006104">
    <property type="entry name" value="Glyco_hydro_2_N"/>
</dbReference>
<dbReference type="PANTHER" id="PTHR46323:SF2">
    <property type="entry name" value="BETA-GALACTOSIDASE"/>
    <property type="match status" value="1"/>
</dbReference>
<keyword evidence="8" id="KW-1185">Reference proteome</keyword>
<dbReference type="InterPro" id="IPR050347">
    <property type="entry name" value="Bact_Beta-galactosidase"/>
</dbReference>
<reference evidence="7 8" key="1">
    <citation type="submission" date="2019-03" db="EMBL/GenBank/DDBJ databases">
        <title>Draft genome sequences of novel Actinobacteria.</title>
        <authorList>
            <person name="Sahin N."/>
            <person name="Ay H."/>
            <person name="Saygin H."/>
        </authorList>
    </citation>
    <scope>NUCLEOTIDE SEQUENCE [LARGE SCALE GENOMIC DNA]</scope>
    <source>
        <strain evidence="7 8">DSM 41900</strain>
    </source>
</reference>
<dbReference type="EC" id="3.2.1.23" evidence="3"/>
<gene>
    <name evidence="7" type="ORF">E1283_23460</name>
</gene>
<evidence type="ECO:0000256" key="1">
    <source>
        <dbReference type="ARBA" id="ARBA00001412"/>
    </source>
</evidence>
<evidence type="ECO:0000256" key="5">
    <source>
        <dbReference type="ARBA" id="ARBA00023295"/>
    </source>
</evidence>